<sequence length="99" mass="11570">MNWKNKRGSCFPSANHANGACIDIHYFYNANDENFLLAMKKFHFTEILVGNPNTDEDTFKPYIPHYKKLITLGGENGDNLHNNHMHFDKFQYEVAEVYL</sequence>
<dbReference type="RefSeq" id="WP_187754184.1">
    <property type="nucleotide sequence ID" value="NZ_JABURY010000001.1"/>
</dbReference>
<evidence type="ECO:0000313" key="2">
    <source>
        <dbReference type="Proteomes" id="UP000651208"/>
    </source>
</evidence>
<evidence type="ECO:0000313" key="1">
    <source>
        <dbReference type="EMBL" id="MBC9129714.1"/>
    </source>
</evidence>
<dbReference type="EMBL" id="JABURY010000001">
    <property type="protein sequence ID" value="MBC9129714.1"/>
    <property type="molecule type" value="Genomic_DNA"/>
</dbReference>
<gene>
    <name evidence="1" type="ORF">FcAc13_00105</name>
</gene>
<dbReference type="Proteomes" id="UP000651208">
    <property type="component" value="Unassembled WGS sequence"/>
</dbReference>
<reference evidence="1 2" key="1">
    <citation type="submission" date="2020-06" db="EMBL/GenBank/DDBJ databases">
        <title>Frischella cerana isolated from Apis cerana gut homogenate.</title>
        <authorList>
            <person name="Wolter L.A."/>
            <person name="Suenami S."/>
            <person name="Miyazaki R."/>
        </authorList>
    </citation>
    <scope>NUCLEOTIDE SEQUENCE [LARGE SCALE GENOMIC DNA]</scope>
    <source>
        <strain evidence="1 2">Ac13</strain>
    </source>
</reference>
<proteinExistence type="predicted"/>
<organism evidence="1 2">
    <name type="scientific">Frischella japonica</name>
    <dbReference type="NCBI Taxonomy" id="2741544"/>
    <lineage>
        <taxon>Bacteria</taxon>
        <taxon>Pseudomonadati</taxon>
        <taxon>Pseudomonadota</taxon>
        <taxon>Gammaproteobacteria</taxon>
        <taxon>Orbales</taxon>
        <taxon>Orbaceae</taxon>
        <taxon>Frischella</taxon>
    </lineage>
</organism>
<comment type="caution">
    <text evidence="1">The sequence shown here is derived from an EMBL/GenBank/DDBJ whole genome shotgun (WGS) entry which is preliminary data.</text>
</comment>
<accession>A0ABR7QU40</accession>
<keyword evidence="2" id="KW-1185">Reference proteome</keyword>
<protein>
    <submittedName>
        <fullName evidence="1">Uncharacterized protein</fullName>
    </submittedName>
</protein>
<name>A0ABR7QU40_9GAMM</name>